<proteinExistence type="predicted"/>
<comment type="caution">
    <text evidence="2">The sequence shown here is derived from an EMBL/GenBank/DDBJ whole genome shotgun (WGS) entry which is preliminary data.</text>
</comment>
<evidence type="ECO:0000313" key="2">
    <source>
        <dbReference type="EMBL" id="CAB4022516.1"/>
    </source>
</evidence>
<keyword evidence="3" id="KW-1185">Reference proteome</keyword>
<dbReference type="Proteomes" id="UP001152795">
    <property type="component" value="Unassembled WGS sequence"/>
</dbReference>
<feature type="non-terminal residue" evidence="2">
    <location>
        <position position="1"/>
    </location>
</feature>
<evidence type="ECO:0000313" key="3">
    <source>
        <dbReference type="Proteomes" id="UP001152795"/>
    </source>
</evidence>
<feature type="non-terminal residue" evidence="2">
    <location>
        <position position="51"/>
    </location>
</feature>
<feature type="compositionally biased region" description="Basic and acidic residues" evidence="1">
    <location>
        <begin position="12"/>
        <end position="27"/>
    </location>
</feature>
<dbReference type="EMBL" id="CACRXK020012017">
    <property type="protein sequence ID" value="CAB4022516.1"/>
    <property type="molecule type" value="Genomic_DNA"/>
</dbReference>
<feature type="region of interest" description="Disordered" evidence="1">
    <location>
        <begin position="1"/>
        <end position="51"/>
    </location>
</feature>
<accession>A0A6S7IXH0</accession>
<name>A0A6S7IXH0_PARCT</name>
<dbReference type="AlphaFoldDB" id="A0A6S7IXH0"/>
<organism evidence="2 3">
    <name type="scientific">Paramuricea clavata</name>
    <name type="common">Red gorgonian</name>
    <name type="synonym">Violescent sea-whip</name>
    <dbReference type="NCBI Taxonomy" id="317549"/>
    <lineage>
        <taxon>Eukaryota</taxon>
        <taxon>Metazoa</taxon>
        <taxon>Cnidaria</taxon>
        <taxon>Anthozoa</taxon>
        <taxon>Octocorallia</taxon>
        <taxon>Malacalcyonacea</taxon>
        <taxon>Plexauridae</taxon>
        <taxon>Paramuricea</taxon>
    </lineage>
</organism>
<reference evidence="2" key="1">
    <citation type="submission" date="2020-04" db="EMBL/GenBank/DDBJ databases">
        <authorList>
            <person name="Alioto T."/>
            <person name="Alioto T."/>
            <person name="Gomez Garrido J."/>
        </authorList>
    </citation>
    <scope>NUCLEOTIDE SEQUENCE</scope>
    <source>
        <strain evidence="2">A484AB</strain>
    </source>
</reference>
<evidence type="ECO:0000256" key="1">
    <source>
        <dbReference type="SAM" id="MobiDB-lite"/>
    </source>
</evidence>
<protein>
    <submittedName>
        <fullName evidence="2">Uncharacterized protein</fullName>
    </submittedName>
</protein>
<gene>
    <name evidence="2" type="ORF">PACLA_8A015581</name>
</gene>
<sequence>SGKPYINVYGNLERHDSRHSSYDHFSDSEQQLPEPEVPTGRSHPVDMDNDE</sequence>